<dbReference type="InterPro" id="IPR047951">
    <property type="entry name" value="Transpos_ISL3"/>
</dbReference>
<dbReference type="PANTHER" id="PTHR33498">
    <property type="entry name" value="TRANSPOSASE FOR INSERTION SEQUENCE ELEMENT IS1557"/>
    <property type="match status" value="1"/>
</dbReference>
<organism evidence="2 3">
    <name type="scientific">Enterococcus faecium</name>
    <name type="common">Streptococcus faecium</name>
    <dbReference type="NCBI Taxonomy" id="1352"/>
    <lineage>
        <taxon>Bacteria</taxon>
        <taxon>Bacillati</taxon>
        <taxon>Bacillota</taxon>
        <taxon>Bacilli</taxon>
        <taxon>Lactobacillales</taxon>
        <taxon>Enterococcaceae</taxon>
        <taxon>Enterococcus</taxon>
    </lineage>
</organism>
<dbReference type="InterPro" id="IPR002560">
    <property type="entry name" value="Transposase_DDE"/>
</dbReference>
<dbReference type="Pfam" id="PF01610">
    <property type="entry name" value="DDE_Tnp_ISL3"/>
    <property type="match status" value="1"/>
</dbReference>
<name>A0AB73TSV5_ENTFC</name>
<accession>A0AB73TSV5</accession>
<dbReference type="Proteomes" id="UP000249070">
    <property type="component" value="Unassembled WGS sequence"/>
</dbReference>
<dbReference type="RefSeq" id="WP_146238713.1">
    <property type="nucleotide sequence ID" value="NZ_JABBNN010000013.1"/>
</dbReference>
<comment type="caution">
    <text evidence="2">The sequence shown here is derived from an EMBL/GenBank/DDBJ whole genome shotgun (WGS) entry which is preliminary data.</text>
</comment>
<evidence type="ECO:0000259" key="1">
    <source>
        <dbReference type="Pfam" id="PF01610"/>
    </source>
</evidence>
<feature type="domain" description="Transposase IS204/IS1001/IS1096/IS1165 DDE" evidence="1">
    <location>
        <begin position="15"/>
        <end position="116"/>
    </location>
</feature>
<protein>
    <submittedName>
        <fullName evidence="2">ISL3 family transposase</fullName>
    </submittedName>
</protein>
<dbReference type="PANTHER" id="PTHR33498:SF1">
    <property type="entry name" value="TRANSPOSASE FOR INSERTION SEQUENCE ELEMENT IS1557"/>
    <property type="match status" value="1"/>
</dbReference>
<evidence type="ECO:0000313" key="2">
    <source>
        <dbReference type="EMBL" id="PZM56989.1"/>
    </source>
</evidence>
<dbReference type="EMBL" id="QHGU01000003">
    <property type="protein sequence ID" value="PZM56989.1"/>
    <property type="molecule type" value="Genomic_DNA"/>
</dbReference>
<evidence type="ECO:0000313" key="3">
    <source>
        <dbReference type="Proteomes" id="UP000249070"/>
    </source>
</evidence>
<sequence length="126" mass="14979">FRAPKYPFLTEAMMIDRLLEFSPPLKEAYPFFHELVEAFRDKDPDLFFSLLAELPETLDDSFREKLQNLLTYEEGITNAMIYPYSNGKIEAKNTHIKTMKRVSYGFKSFENMRIRIFLINQLINVR</sequence>
<feature type="non-terminal residue" evidence="2">
    <location>
        <position position="1"/>
    </location>
</feature>
<proteinExistence type="predicted"/>
<reference evidence="2 3" key="1">
    <citation type="submission" date="2018-05" db="EMBL/GenBank/DDBJ databases">
        <title>Vancomycin-resistant Enterococcus faecium strain from Chelyabinsk, Russia.</title>
        <authorList>
            <person name="Gostev V."/>
            <person name="Goncharov A."/>
            <person name="Kolodzhieva V."/>
            <person name="Suvorov A."/>
            <person name="Sidorenko S."/>
            <person name="Zueva L."/>
        </authorList>
    </citation>
    <scope>NUCLEOTIDE SEQUENCE [LARGE SCALE GENOMIC DNA]</scope>
    <source>
        <strain evidence="2 3">20</strain>
    </source>
</reference>
<dbReference type="AlphaFoldDB" id="A0AB73TSV5"/>
<gene>
    <name evidence="2" type="ORF">DKP91_00905</name>
</gene>